<accession>A0A645HPC3</accession>
<sequence length="83" mass="9049">MTPKIAPVDAIPTSPKLSFSDALLSFFRRETPNARPSMNGTVRAPVVAPEASKEMARNSGDMNTARTKIIPYTPVNSRYNGKL</sequence>
<proteinExistence type="predicted"/>
<reference evidence="1" key="1">
    <citation type="submission" date="2019-08" db="EMBL/GenBank/DDBJ databases">
        <authorList>
            <person name="Kucharzyk K."/>
            <person name="Murdoch R.W."/>
            <person name="Higgins S."/>
            <person name="Loffler F."/>
        </authorList>
    </citation>
    <scope>NUCLEOTIDE SEQUENCE</scope>
</reference>
<name>A0A645HPC3_9ZZZZ</name>
<dbReference type="AlphaFoldDB" id="A0A645HPC3"/>
<gene>
    <name evidence="1" type="ORF">SDC9_188445</name>
</gene>
<evidence type="ECO:0000313" key="1">
    <source>
        <dbReference type="EMBL" id="MPN40905.1"/>
    </source>
</evidence>
<protein>
    <submittedName>
        <fullName evidence="1">Uncharacterized protein</fullName>
    </submittedName>
</protein>
<organism evidence="1">
    <name type="scientific">bioreactor metagenome</name>
    <dbReference type="NCBI Taxonomy" id="1076179"/>
    <lineage>
        <taxon>unclassified sequences</taxon>
        <taxon>metagenomes</taxon>
        <taxon>ecological metagenomes</taxon>
    </lineage>
</organism>
<dbReference type="EMBL" id="VSSQ01097621">
    <property type="protein sequence ID" value="MPN40905.1"/>
    <property type="molecule type" value="Genomic_DNA"/>
</dbReference>
<comment type="caution">
    <text evidence="1">The sequence shown here is derived from an EMBL/GenBank/DDBJ whole genome shotgun (WGS) entry which is preliminary data.</text>
</comment>